<reference evidence="1" key="1">
    <citation type="journal article" date="2020" name="Nature">
        <title>Giant virus diversity and host interactions through global metagenomics.</title>
        <authorList>
            <person name="Schulz F."/>
            <person name="Roux S."/>
            <person name="Paez-Espino D."/>
            <person name="Jungbluth S."/>
            <person name="Walsh D.A."/>
            <person name="Denef V.J."/>
            <person name="McMahon K.D."/>
            <person name="Konstantinidis K.T."/>
            <person name="Eloe-Fadrosh E.A."/>
            <person name="Kyrpides N.C."/>
            <person name="Woyke T."/>
        </authorList>
    </citation>
    <scope>NUCLEOTIDE SEQUENCE</scope>
    <source>
        <strain evidence="1">GVMAG-S-3300013014-104</strain>
    </source>
</reference>
<sequence>MNSNINNENISFFLQEKKINNEEDSKEDEIKQMMYELEELIESDNLDLNLKSELRYFINKNFYNNDELYYSHEYNIKDLLKICQYYEIDKNIRSSKCKKQDIISTLVYFESLPENYEVVQERNLAWAYMEELYNNTKMKKYLIWK</sequence>
<protein>
    <submittedName>
        <fullName evidence="1">Uncharacterized protein</fullName>
    </submittedName>
</protein>
<proteinExistence type="predicted"/>
<dbReference type="AlphaFoldDB" id="A0A6C0KS77"/>
<organism evidence="1">
    <name type="scientific">viral metagenome</name>
    <dbReference type="NCBI Taxonomy" id="1070528"/>
    <lineage>
        <taxon>unclassified sequences</taxon>
        <taxon>metagenomes</taxon>
        <taxon>organismal metagenomes</taxon>
    </lineage>
</organism>
<name>A0A6C0KS77_9ZZZZ</name>
<dbReference type="EMBL" id="MN740945">
    <property type="protein sequence ID" value="QHU19188.1"/>
    <property type="molecule type" value="Genomic_DNA"/>
</dbReference>
<evidence type="ECO:0000313" key="1">
    <source>
        <dbReference type="EMBL" id="QHU19188.1"/>
    </source>
</evidence>
<accession>A0A6C0KS77</accession>